<evidence type="ECO:0000313" key="1">
    <source>
        <dbReference type="EMBL" id="KAH3876323.1"/>
    </source>
</evidence>
<keyword evidence="2" id="KW-1185">Reference proteome</keyword>
<gene>
    <name evidence="1" type="ORF">DPMN_000162</name>
</gene>
<proteinExistence type="predicted"/>
<protein>
    <submittedName>
        <fullName evidence="1">Uncharacterized protein</fullName>
    </submittedName>
</protein>
<comment type="caution">
    <text evidence="1">The sequence shown here is derived from an EMBL/GenBank/DDBJ whole genome shotgun (WGS) entry which is preliminary data.</text>
</comment>
<dbReference type="Proteomes" id="UP000828390">
    <property type="component" value="Unassembled WGS sequence"/>
</dbReference>
<reference evidence="1" key="2">
    <citation type="submission" date="2020-11" db="EMBL/GenBank/DDBJ databases">
        <authorList>
            <person name="McCartney M.A."/>
            <person name="Auch B."/>
            <person name="Kono T."/>
            <person name="Mallez S."/>
            <person name="Becker A."/>
            <person name="Gohl D.M."/>
            <person name="Silverstein K.A.T."/>
            <person name="Koren S."/>
            <person name="Bechman K.B."/>
            <person name="Herman A."/>
            <person name="Abrahante J.E."/>
            <person name="Garbe J."/>
        </authorList>
    </citation>
    <scope>NUCLEOTIDE SEQUENCE</scope>
    <source>
        <strain evidence="1">Duluth1</strain>
        <tissue evidence="1">Whole animal</tissue>
    </source>
</reference>
<name>A0A9D4MGU5_DREPO</name>
<sequence>MGPGGATVPSRFFPVPSRLFPVPRRSLPVLSGYSRFIPKVLNILILPGGAPVFAGSSRSSPMEPRFIPVEPRFIPVDPGSRTGAPPAS</sequence>
<dbReference type="AlphaFoldDB" id="A0A9D4MGU5"/>
<dbReference type="EMBL" id="JAIWYP010000001">
    <property type="protein sequence ID" value="KAH3876323.1"/>
    <property type="molecule type" value="Genomic_DNA"/>
</dbReference>
<reference evidence="1" key="1">
    <citation type="journal article" date="2019" name="bioRxiv">
        <title>The Genome of the Zebra Mussel, Dreissena polymorpha: A Resource for Invasive Species Research.</title>
        <authorList>
            <person name="McCartney M.A."/>
            <person name="Auch B."/>
            <person name="Kono T."/>
            <person name="Mallez S."/>
            <person name="Zhang Y."/>
            <person name="Obille A."/>
            <person name="Becker A."/>
            <person name="Abrahante J.E."/>
            <person name="Garbe J."/>
            <person name="Badalamenti J.P."/>
            <person name="Herman A."/>
            <person name="Mangelson H."/>
            <person name="Liachko I."/>
            <person name="Sullivan S."/>
            <person name="Sone E.D."/>
            <person name="Koren S."/>
            <person name="Silverstein K.A.T."/>
            <person name="Beckman K.B."/>
            <person name="Gohl D.M."/>
        </authorList>
    </citation>
    <scope>NUCLEOTIDE SEQUENCE</scope>
    <source>
        <strain evidence="1">Duluth1</strain>
        <tissue evidence="1">Whole animal</tissue>
    </source>
</reference>
<organism evidence="1 2">
    <name type="scientific">Dreissena polymorpha</name>
    <name type="common">Zebra mussel</name>
    <name type="synonym">Mytilus polymorpha</name>
    <dbReference type="NCBI Taxonomy" id="45954"/>
    <lineage>
        <taxon>Eukaryota</taxon>
        <taxon>Metazoa</taxon>
        <taxon>Spiralia</taxon>
        <taxon>Lophotrochozoa</taxon>
        <taxon>Mollusca</taxon>
        <taxon>Bivalvia</taxon>
        <taxon>Autobranchia</taxon>
        <taxon>Heteroconchia</taxon>
        <taxon>Euheterodonta</taxon>
        <taxon>Imparidentia</taxon>
        <taxon>Neoheterodontei</taxon>
        <taxon>Myida</taxon>
        <taxon>Dreissenoidea</taxon>
        <taxon>Dreissenidae</taxon>
        <taxon>Dreissena</taxon>
    </lineage>
</organism>
<accession>A0A9D4MGU5</accession>
<evidence type="ECO:0000313" key="2">
    <source>
        <dbReference type="Proteomes" id="UP000828390"/>
    </source>
</evidence>